<sequence>MKKLLLLLLIVVPSLEMAVILLSWNLIGLFPTILMVVLTGVLGAWLAKREGLQAVRRAQLRTSQGQVPGNEILDGICILIGGIVLLTPGFISDAFGFLLLIPATRELFKGMLQRMYERAVRSGNIQFVGRSAGGWQQR</sequence>
<dbReference type="Proteomes" id="UP000243650">
    <property type="component" value="Unassembled WGS sequence"/>
</dbReference>
<dbReference type="Pfam" id="PF04186">
    <property type="entry name" value="FxsA"/>
    <property type="match status" value="1"/>
</dbReference>
<comment type="caution">
    <text evidence="2">The sequence shown here is derived from an EMBL/GenBank/DDBJ whole genome shotgun (WGS) entry which is preliminary data.</text>
</comment>
<dbReference type="GO" id="GO:0016020">
    <property type="term" value="C:membrane"/>
    <property type="evidence" value="ECO:0007669"/>
    <property type="project" value="InterPro"/>
</dbReference>
<dbReference type="NCBIfam" id="NF008528">
    <property type="entry name" value="PRK11463.1-2"/>
    <property type="match status" value="1"/>
</dbReference>
<name>A0A2P6MDH7_ALKUR</name>
<dbReference type="InterPro" id="IPR007313">
    <property type="entry name" value="FxsA"/>
</dbReference>
<dbReference type="EMBL" id="PVNS01000019">
    <property type="protein sequence ID" value="PRO64320.1"/>
    <property type="molecule type" value="Genomic_DNA"/>
</dbReference>
<keyword evidence="1" id="KW-1133">Transmembrane helix</keyword>
<reference evidence="2 3" key="1">
    <citation type="submission" date="2018-03" db="EMBL/GenBank/DDBJ databases">
        <title>Bacillus urumqiensis sp. nov., a moderately haloalkaliphilic bacterium isolated from a salt lake.</title>
        <authorList>
            <person name="Zhao B."/>
            <person name="Liao Z."/>
        </authorList>
    </citation>
    <scope>NUCLEOTIDE SEQUENCE [LARGE SCALE GENOMIC DNA]</scope>
    <source>
        <strain evidence="2 3">BZ-SZ-XJ18</strain>
    </source>
</reference>
<feature type="transmembrane region" description="Helical" evidence="1">
    <location>
        <begin position="76"/>
        <end position="101"/>
    </location>
</feature>
<keyword evidence="1" id="KW-0812">Transmembrane</keyword>
<protein>
    <submittedName>
        <fullName evidence="2">Membrane protein FxsA</fullName>
    </submittedName>
</protein>
<evidence type="ECO:0000256" key="1">
    <source>
        <dbReference type="SAM" id="Phobius"/>
    </source>
</evidence>
<proteinExistence type="predicted"/>
<gene>
    <name evidence="2" type="ORF">C6I21_15405</name>
</gene>
<dbReference type="AlphaFoldDB" id="A0A2P6MDH7"/>
<accession>A0A2P6MDH7</accession>
<dbReference type="PANTHER" id="PTHR35335">
    <property type="entry name" value="UPF0716 PROTEIN FXSA"/>
    <property type="match status" value="1"/>
</dbReference>
<feature type="transmembrane region" description="Helical" evidence="1">
    <location>
        <begin position="28"/>
        <end position="47"/>
    </location>
</feature>
<evidence type="ECO:0000313" key="2">
    <source>
        <dbReference type="EMBL" id="PRO64320.1"/>
    </source>
</evidence>
<dbReference type="PANTHER" id="PTHR35335:SF1">
    <property type="entry name" value="UPF0716 PROTEIN FXSA"/>
    <property type="match status" value="1"/>
</dbReference>
<dbReference type="RefSeq" id="WP_105960374.1">
    <property type="nucleotide sequence ID" value="NZ_PVNS01000019.1"/>
</dbReference>
<keyword evidence="1" id="KW-0472">Membrane</keyword>
<keyword evidence="3" id="KW-1185">Reference proteome</keyword>
<dbReference type="OrthoDB" id="9792788at2"/>
<evidence type="ECO:0000313" key="3">
    <source>
        <dbReference type="Proteomes" id="UP000243650"/>
    </source>
</evidence>
<organism evidence="2 3">
    <name type="scientific">Alkalicoccus urumqiensis</name>
    <name type="common">Bacillus urumqiensis</name>
    <dbReference type="NCBI Taxonomy" id="1548213"/>
    <lineage>
        <taxon>Bacteria</taxon>
        <taxon>Bacillati</taxon>
        <taxon>Bacillota</taxon>
        <taxon>Bacilli</taxon>
        <taxon>Bacillales</taxon>
        <taxon>Bacillaceae</taxon>
        <taxon>Alkalicoccus</taxon>
    </lineage>
</organism>